<keyword evidence="2" id="KW-1185">Reference proteome</keyword>
<proteinExistence type="predicted"/>
<organism evidence="1 2">
    <name type="scientific">Shewanella intestini</name>
    <dbReference type="NCBI Taxonomy" id="2017544"/>
    <lineage>
        <taxon>Bacteria</taxon>
        <taxon>Pseudomonadati</taxon>
        <taxon>Pseudomonadota</taxon>
        <taxon>Gammaproteobacteria</taxon>
        <taxon>Alteromonadales</taxon>
        <taxon>Shewanellaceae</taxon>
        <taxon>Shewanella</taxon>
    </lineage>
</organism>
<evidence type="ECO:0000313" key="2">
    <source>
        <dbReference type="Proteomes" id="UP000811844"/>
    </source>
</evidence>
<dbReference type="RefSeq" id="WP_153666366.1">
    <property type="nucleotide sequence ID" value="NZ_JAAIKR010000034.1"/>
</dbReference>
<sequence length="76" mass="8653">MNTIKLNTIGKVLEGDDAGSFVKVLDDSETTGGYLVVISEKESFEYGYDDWVENMESLKGYFDESQWVIEWKETAT</sequence>
<reference evidence="1 2" key="1">
    <citation type="submission" date="2020-02" db="EMBL/GenBank/DDBJ databases">
        <title>Shewanella WXL01 sp. nov., a marine bacterium isolated from green algae in Luhuitou Fringing Reef (Northern South China Sea).</title>
        <authorList>
            <person name="Wang X."/>
        </authorList>
    </citation>
    <scope>NUCLEOTIDE SEQUENCE [LARGE SCALE GENOMIC DNA]</scope>
    <source>
        <strain evidence="1 2">MCCC 1A01895</strain>
    </source>
</reference>
<dbReference type="Proteomes" id="UP000811844">
    <property type="component" value="Unassembled WGS sequence"/>
</dbReference>
<protein>
    <submittedName>
        <fullName evidence="1">Uncharacterized protein</fullName>
    </submittedName>
</protein>
<name>A0ABS5I6I6_9GAMM</name>
<evidence type="ECO:0000313" key="1">
    <source>
        <dbReference type="EMBL" id="MBR9729646.1"/>
    </source>
</evidence>
<dbReference type="EMBL" id="JAAIKR010000034">
    <property type="protein sequence ID" value="MBR9729646.1"/>
    <property type="molecule type" value="Genomic_DNA"/>
</dbReference>
<comment type="caution">
    <text evidence="1">The sequence shown here is derived from an EMBL/GenBank/DDBJ whole genome shotgun (WGS) entry which is preliminary data.</text>
</comment>
<accession>A0ABS5I6I6</accession>
<gene>
    <name evidence="1" type="ORF">G3R48_16910</name>
</gene>